<keyword evidence="1" id="KW-0812">Transmembrane</keyword>
<dbReference type="EMBL" id="LMCB01000015">
    <property type="protein sequence ID" value="KZL19341.1"/>
    <property type="molecule type" value="Genomic_DNA"/>
</dbReference>
<protein>
    <recommendedName>
        <fullName evidence="4">CAAX amino terminal protease self-immunity</fullName>
    </recommendedName>
</protein>
<dbReference type="Proteomes" id="UP000076577">
    <property type="component" value="Unassembled WGS sequence"/>
</dbReference>
<feature type="transmembrane region" description="Helical" evidence="1">
    <location>
        <begin position="207"/>
        <end position="228"/>
    </location>
</feature>
<feature type="transmembrane region" description="Helical" evidence="1">
    <location>
        <begin position="18"/>
        <end position="38"/>
    </location>
</feature>
<feature type="transmembrane region" description="Helical" evidence="1">
    <location>
        <begin position="132"/>
        <end position="157"/>
    </location>
</feature>
<keyword evidence="1" id="KW-1133">Transmembrane helix</keyword>
<feature type="transmembrane region" description="Helical" evidence="1">
    <location>
        <begin position="169"/>
        <end position="187"/>
    </location>
</feature>
<dbReference type="AlphaFoldDB" id="A0A165YY79"/>
<comment type="caution">
    <text evidence="2">The sequence shown here is derived from an EMBL/GenBank/DDBJ whole genome shotgun (WGS) entry which is preliminary data.</text>
</comment>
<reference evidence="2 3" key="1">
    <citation type="journal article" date="2016" name="Front. Microbiol.">
        <title>Comparative Genomic Analysis Reveals a Diverse Repertoire of Genes Involved in Prokaryote-Eukaryote Interactions within the Pseudovibrio Genus.</title>
        <authorList>
            <person name="Romano S."/>
            <person name="Fernandez-Guerra A."/>
            <person name="Reen F.J."/>
            <person name="Glockner F.O."/>
            <person name="Crowley S.P."/>
            <person name="O'Sullivan O."/>
            <person name="Cotter P.D."/>
            <person name="Adams C."/>
            <person name="Dobson A.D."/>
            <person name="O'Gara F."/>
        </authorList>
    </citation>
    <scope>NUCLEOTIDE SEQUENCE [LARGE SCALE GENOMIC DNA]</scope>
    <source>
        <strain evidence="2 3">Ad2</strain>
    </source>
</reference>
<organism evidence="2 3">
    <name type="scientific">Pseudovibrio axinellae</name>
    <dbReference type="NCBI Taxonomy" id="989403"/>
    <lineage>
        <taxon>Bacteria</taxon>
        <taxon>Pseudomonadati</taxon>
        <taxon>Pseudomonadota</taxon>
        <taxon>Alphaproteobacteria</taxon>
        <taxon>Hyphomicrobiales</taxon>
        <taxon>Stappiaceae</taxon>
        <taxon>Pseudovibrio</taxon>
    </lineage>
</organism>
<name>A0A165YY79_9HYPH</name>
<evidence type="ECO:0000256" key="1">
    <source>
        <dbReference type="SAM" id="Phobius"/>
    </source>
</evidence>
<keyword evidence="1" id="KW-0472">Membrane</keyword>
<evidence type="ECO:0008006" key="4">
    <source>
        <dbReference type="Google" id="ProtNLM"/>
    </source>
</evidence>
<dbReference type="STRING" id="989403.SAMN05421798_102614"/>
<evidence type="ECO:0000313" key="2">
    <source>
        <dbReference type="EMBL" id="KZL19341.1"/>
    </source>
</evidence>
<feature type="transmembrane region" description="Helical" evidence="1">
    <location>
        <begin position="58"/>
        <end position="77"/>
    </location>
</feature>
<gene>
    <name evidence="2" type="ORF">PsAD2_02093</name>
</gene>
<keyword evidence="3" id="KW-1185">Reference proteome</keyword>
<accession>A0A165YY79</accession>
<feature type="transmembrane region" description="Helical" evidence="1">
    <location>
        <begin position="89"/>
        <end position="112"/>
    </location>
</feature>
<dbReference type="RefSeq" id="WP_068005563.1">
    <property type="nucleotide sequence ID" value="NZ_FOFM01000002.1"/>
</dbReference>
<proteinExistence type="predicted"/>
<dbReference type="PATRIC" id="fig|989403.3.peg.2236"/>
<sequence>MSSPTQARYYPVSFRNQFFATVVWAQVFVLYCVALILFTKQDESHIFWADPFIKILPIYLSTALIILTSLCLGWWCFNKLGMRGLLQNTPVFQMVLGVAIAVLVTCAVWGVVGNTLPGFVPAEESARPGFLFGMIAGYGEELVFRMVLSALVFFGMFKSLSMLEYPHRVFWSATAAILVATLAFVFLHELGETDSVLVWGMVATRVVVPSFLMGALFFLVGPGFLIFLHATMHIMIPLLFV</sequence>
<dbReference type="OrthoDB" id="7873909at2"/>
<evidence type="ECO:0000313" key="3">
    <source>
        <dbReference type="Proteomes" id="UP000076577"/>
    </source>
</evidence>